<dbReference type="eggNOG" id="ENOG502RN59">
    <property type="taxonomic scope" value="Eukaryota"/>
</dbReference>
<dbReference type="OMA" id="PQSLKSW"/>
<dbReference type="EMBL" id="KB445582">
    <property type="protein sequence ID" value="EMD87452.1"/>
    <property type="molecule type" value="Genomic_DNA"/>
</dbReference>
<protein>
    <recommendedName>
        <fullName evidence="3">Conserved oligomeric Golgi complex subunit 1</fullName>
    </recommendedName>
</protein>
<keyword evidence="4" id="KW-0813">Transport</keyword>
<dbReference type="GO" id="GO:0000139">
    <property type="term" value="C:Golgi membrane"/>
    <property type="evidence" value="ECO:0007669"/>
    <property type="project" value="UniProtKB-SubCell"/>
</dbReference>
<dbReference type="OrthoDB" id="46189at2759"/>
<dbReference type="PANTHER" id="PTHR31658:SF0">
    <property type="entry name" value="CONSERVED OLIGOMERIC GOLGI COMPLEX SUBUNIT 1"/>
    <property type="match status" value="1"/>
</dbReference>
<keyword evidence="10" id="KW-1185">Reference proteome</keyword>
<evidence type="ECO:0000256" key="2">
    <source>
        <dbReference type="ARBA" id="ARBA00006653"/>
    </source>
</evidence>
<keyword evidence="6" id="KW-0333">Golgi apparatus</keyword>
<feature type="compositionally biased region" description="Acidic residues" evidence="8">
    <location>
        <begin position="486"/>
        <end position="498"/>
    </location>
</feature>
<name>M2UHN4_COCH5</name>
<evidence type="ECO:0000256" key="8">
    <source>
        <dbReference type="SAM" id="MobiDB-lite"/>
    </source>
</evidence>
<dbReference type="GO" id="GO:0006891">
    <property type="term" value="P:intra-Golgi vesicle-mediated transport"/>
    <property type="evidence" value="ECO:0007669"/>
    <property type="project" value="InterPro"/>
</dbReference>
<keyword evidence="5" id="KW-0653">Protein transport</keyword>
<evidence type="ECO:0000256" key="3">
    <source>
        <dbReference type="ARBA" id="ARBA00020978"/>
    </source>
</evidence>
<evidence type="ECO:0000256" key="5">
    <source>
        <dbReference type="ARBA" id="ARBA00022927"/>
    </source>
</evidence>
<reference evidence="10" key="2">
    <citation type="journal article" date="2013" name="PLoS Genet.">
        <title>Comparative genome structure, secondary metabolite, and effector coding capacity across Cochliobolus pathogens.</title>
        <authorList>
            <person name="Condon B.J."/>
            <person name="Leng Y."/>
            <person name="Wu D."/>
            <person name="Bushley K.E."/>
            <person name="Ohm R.A."/>
            <person name="Otillar R."/>
            <person name="Martin J."/>
            <person name="Schackwitz W."/>
            <person name="Grimwood J."/>
            <person name="MohdZainudin N."/>
            <person name="Xue C."/>
            <person name="Wang R."/>
            <person name="Manning V.A."/>
            <person name="Dhillon B."/>
            <person name="Tu Z.J."/>
            <person name="Steffenson B.J."/>
            <person name="Salamov A."/>
            <person name="Sun H."/>
            <person name="Lowry S."/>
            <person name="LaButti K."/>
            <person name="Han J."/>
            <person name="Copeland A."/>
            <person name="Lindquist E."/>
            <person name="Barry K."/>
            <person name="Schmutz J."/>
            <person name="Baker S.E."/>
            <person name="Ciuffetti L.M."/>
            <person name="Grigoriev I.V."/>
            <person name="Zhong S."/>
            <person name="Turgeon B.G."/>
        </authorList>
    </citation>
    <scope>NUCLEOTIDE SEQUENCE [LARGE SCALE GENOMIC DNA]</scope>
    <source>
        <strain evidence="10">C5 / ATCC 48332 / race O</strain>
    </source>
</reference>
<organism evidence="9 10">
    <name type="scientific">Cochliobolus heterostrophus (strain C5 / ATCC 48332 / race O)</name>
    <name type="common">Southern corn leaf blight fungus</name>
    <name type="synonym">Bipolaris maydis</name>
    <dbReference type="NCBI Taxonomy" id="701091"/>
    <lineage>
        <taxon>Eukaryota</taxon>
        <taxon>Fungi</taxon>
        <taxon>Dikarya</taxon>
        <taxon>Ascomycota</taxon>
        <taxon>Pezizomycotina</taxon>
        <taxon>Dothideomycetes</taxon>
        <taxon>Pleosporomycetidae</taxon>
        <taxon>Pleosporales</taxon>
        <taxon>Pleosporineae</taxon>
        <taxon>Pleosporaceae</taxon>
        <taxon>Bipolaris</taxon>
    </lineage>
</organism>
<dbReference type="GO" id="GO:0015031">
    <property type="term" value="P:protein transport"/>
    <property type="evidence" value="ECO:0007669"/>
    <property type="project" value="UniProtKB-KW"/>
</dbReference>
<comment type="subcellular location">
    <subcellularLocation>
        <location evidence="1">Golgi apparatus membrane</location>
        <topology evidence="1">Peripheral membrane protein</topology>
    </subcellularLocation>
</comment>
<reference evidence="9 10" key="1">
    <citation type="journal article" date="2012" name="PLoS Pathog.">
        <title>Diverse lifestyles and strategies of plant pathogenesis encoded in the genomes of eighteen Dothideomycetes fungi.</title>
        <authorList>
            <person name="Ohm R.A."/>
            <person name="Feau N."/>
            <person name="Henrissat B."/>
            <person name="Schoch C.L."/>
            <person name="Horwitz B.A."/>
            <person name="Barry K.W."/>
            <person name="Condon B.J."/>
            <person name="Copeland A.C."/>
            <person name="Dhillon B."/>
            <person name="Glaser F."/>
            <person name="Hesse C.N."/>
            <person name="Kosti I."/>
            <person name="LaButti K."/>
            <person name="Lindquist E.A."/>
            <person name="Lucas S."/>
            <person name="Salamov A.A."/>
            <person name="Bradshaw R.E."/>
            <person name="Ciuffetti L."/>
            <person name="Hamelin R.C."/>
            <person name="Kema G.H.J."/>
            <person name="Lawrence C."/>
            <person name="Scott J.A."/>
            <person name="Spatafora J.W."/>
            <person name="Turgeon B.G."/>
            <person name="de Wit P.J.G.M."/>
            <person name="Zhong S."/>
            <person name="Goodwin S.B."/>
            <person name="Grigoriev I.V."/>
        </authorList>
    </citation>
    <scope>NUCLEOTIDE SEQUENCE [LARGE SCALE GENOMIC DNA]</scope>
    <source>
        <strain evidence="10">C5 / ATCC 48332 / race O</strain>
    </source>
</reference>
<evidence type="ECO:0000256" key="1">
    <source>
        <dbReference type="ARBA" id="ARBA00004395"/>
    </source>
</evidence>
<feature type="compositionally biased region" description="Low complexity" evidence="8">
    <location>
        <begin position="838"/>
        <end position="857"/>
    </location>
</feature>
<dbReference type="InterPro" id="IPR033370">
    <property type="entry name" value="COG1"/>
</dbReference>
<proteinExistence type="inferred from homology"/>
<dbReference type="GO" id="GO:0017119">
    <property type="term" value="C:Golgi transport complex"/>
    <property type="evidence" value="ECO:0007669"/>
    <property type="project" value="InterPro"/>
</dbReference>
<accession>M2UHN4</accession>
<dbReference type="STRING" id="701091.M2UHN4"/>
<evidence type="ECO:0000256" key="4">
    <source>
        <dbReference type="ARBA" id="ARBA00022448"/>
    </source>
</evidence>
<dbReference type="PANTHER" id="PTHR31658">
    <property type="entry name" value="CONSERVED OLIGOMERIC GOLGI COMPLEX SUBUNIT 1"/>
    <property type="match status" value="1"/>
</dbReference>
<gene>
    <name evidence="9" type="ORF">COCHEDRAFT_1227699</name>
</gene>
<evidence type="ECO:0000256" key="7">
    <source>
        <dbReference type="ARBA" id="ARBA00023136"/>
    </source>
</evidence>
<dbReference type="Pfam" id="PF08700">
    <property type="entry name" value="VPS51_Exo84_N"/>
    <property type="match status" value="1"/>
</dbReference>
<sequence length="909" mass="99687">MATEAPDPRSFQTWEDAFQYPIPVVRKLEQQLRNNADENREKLRSLVGTSYRSLLDTAETIIDMEVRMGQVETKLSKIGQSCNSRRLEKMSNNAGNMDIHIRSRDAERYTLASQLSVLCNAPLVMTRLMKREGSYLLIAKVLVISRLLHKALSQSATKPAIVDQLWERLLSVRRKLLRRIDKRLSNASGETATLVESMCAYALATSSTPTDTLHHFHKMRLDRMNSEIKAGGDELAKHGIDALKLCIQSCLDTQTIFPRRLAEALAKLKAHPLIQDPDVRGLYELNLDVHDQWLGDEARNYTPWPRHDELQRPEAERILHRWSRDAIAAFLKGVKKALEGEERLQEVADLRQELIETWILSGSRMAGVKSANVLDDLRDMMNDKLESIVRSRTGGLQTVVSELTAQLDTVAASEATSALSLWDTIDKASDLSNGAQAFKPTILNTYQGRDDPVMTVTSAFDNWMASVLEVKGIVKSMKEARWDDTFADDAGSDSDSDLGDSKQTLLSDDDPKLLEECTQEALREALQNLGKSLSAITKASDQTDGVDSIQTATFILRVIREIGDRIPRLRLQDKATPPTSPFTPDILEPLHATLASYVAQPTLEAYKTSLAKSLKVKSNSHILWEGQPPLPTQPSPSAFRFLRDLNAKMAGVGSDLWAPGSVRVMKGRVAGMLVGVVEGQVDAIVALGQGGAEGEKKGEEGGEEKKDADEVDEIKVSRLKQLLFDVLYVQRFVEPSAGEESIVALRKKMELEDVDIVVENSVTMSLHARGGSLPAQCPLPSTPSLPKGSVAYAESLVITWLRARGGSPPLAGCLPSAVCQAPPGAPAPTSFRPPGAPAPSSFPSTAPTTPTSTMNSSPVARARAQYSPYYANDHIQFLFAYASPSGPRPPAATGHISDNIRYSCPGCIL</sequence>
<keyword evidence="7" id="KW-0472">Membrane</keyword>
<comment type="similarity">
    <text evidence="2">Belongs to the COG1 family.</text>
</comment>
<evidence type="ECO:0000313" key="9">
    <source>
        <dbReference type="EMBL" id="EMD87452.1"/>
    </source>
</evidence>
<dbReference type="Proteomes" id="UP000016936">
    <property type="component" value="Unassembled WGS sequence"/>
</dbReference>
<evidence type="ECO:0000313" key="10">
    <source>
        <dbReference type="Proteomes" id="UP000016936"/>
    </source>
</evidence>
<feature type="region of interest" description="Disordered" evidence="8">
    <location>
        <begin position="824"/>
        <end position="857"/>
    </location>
</feature>
<feature type="region of interest" description="Disordered" evidence="8">
    <location>
        <begin position="486"/>
        <end position="510"/>
    </location>
</feature>
<evidence type="ECO:0000256" key="6">
    <source>
        <dbReference type="ARBA" id="ARBA00023034"/>
    </source>
</evidence>
<dbReference type="AlphaFoldDB" id="M2UHN4"/>
<dbReference type="HOGENOM" id="CLU_008451_0_0_1"/>